<name>A0A5C0UEX7_9PROT</name>
<dbReference type="InterPro" id="IPR041222">
    <property type="entry name" value="PriA_3primeBD"/>
</dbReference>
<evidence type="ECO:0000256" key="2">
    <source>
        <dbReference type="ARBA" id="ARBA00022705"/>
    </source>
</evidence>
<dbReference type="InterPro" id="IPR005259">
    <property type="entry name" value="PriA"/>
</dbReference>
<comment type="catalytic activity">
    <reaction evidence="11 12">
        <text>ATP + H2O = ADP + phosphate + H(+)</text>
        <dbReference type="Rhea" id="RHEA:13065"/>
        <dbReference type="ChEBI" id="CHEBI:15377"/>
        <dbReference type="ChEBI" id="CHEBI:15378"/>
        <dbReference type="ChEBI" id="CHEBI:30616"/>
        <dbReference type="ChEBI" id="CHEBI:43474"/>
        <dbReference type="ChEBI" id="CHEBI:456216"/>
        <dbReference type="EC" id="5.6.2.4"/>
    </reaction>
</comment>
<dbReference type="GO" id="GO:0006310">
    <property type="term" value="P:DNA recombination"/>
    <property type="evidence" value="ECO:0007669"/>
    <property type="project" value="InterPro"/>
</dbReference>
<accession>A0A5C0UEX7</accession>
<keyword evidence="3 12" id="KW-0479">Metal-binding</keyword>
<dbReference type="HAMAP" id="MF_00983">
    <property type="entry name" value="PriA"/>
    <property type="match status" value="1"/>
</dbReference>
<keyword evidence="9 12" id="KW-0238">DNA-binding</keyword>
<sequence>MTYKYSILLPESWTKDNFYTYTSEQSIENGSFVVVPVKTKKATGIVMGTDSENNFDGLREITEILSYKLNEQVINWIIVSSKYTLIPMNQILKMILVSNKNTKPGYLEIQSEVNDLKPGKYPIEMLKMHWNKVRAMMKEGVITETEFPSSDIPMEQDFFSPDQTKAINSIQAITSGTVLLKGSTGSGKTNVYFEILHKIWQQGKQILILVPEISLTYQLIERFHERFKVYPYRWHNSCKQPVWNWAVSGKPGVVIGVRSALWIPFSNLGLIIVDEEHSTTYKQENGPRYNAKDIAILRAKSENIPIILVSATPSLETVKNIRDKNYKCVELERTIPNKLNIKLVKTNKWMSDDLKKHIQETLERKEQVMLFLNRKGFSTHIHCTTCNNRLLCKSCTAGLIFYKNNYTHCSYCSQKQLMPKVCPECQSEDSWKFYGMGIEKIQDQLCEIFPDHKISLLSSDTTEIIDETMHKMQNNEIDILIGTQILAQGCHFPNLTLVGIVQGDIGAHSGDIRNTERMYQLISQVKGRCGRADKPGTVIIQSADDKHPLLQAIAQENTKEWLDQELSIRQNHNLPPFSRMIRIIIGSKSAALTEKIVMNIKKPTILGVEIMGPAPTQLHKYNNDYRWSFLIQYSKNIFPQAKIKQWIDGFRLPKNVRLTIDVDPQSFF</sequence>
<dbReference type="GO" id="GO:0005524">
    <property type="term" value="F:ATP binding"/>
    <property type="evidence" value="ECO:0007669"/>
    <property type="project" value="UniProtKB-UniRule"/>
</dbReference>
<dbReference type="GO" id="GO:1990077">
    <property type="term" value="C:primosome complex"/>
    <property type="evidence" value="ECO:0007669"/>
    <property type="project" value="UniProtKB-UniRule"/>
</dbReference>
<dbReference type="PANTHER" id="PTHR30580">
    <property type="entry name" value="PRIMOSOMAL PROTEIN N"/>
    <property type="match status" value="1"/>
</dbReference>
<dbReference type="SMART" id="SM00490">
    <property type="entry name" value="HELICc"/>
    <property type="match status" value="1"/>
</dbReference>
<feature type="binding site" evidence="12">
    <location>
        <position position="422"/>
    </location>
    <ligand>
        <name>Zn(2+)</name>
        <dbReference type="ChEBI" id="CHEBI:29105"/>
        <label>1</label>
    </ligand>
</feature>
<dbReference type="EC" id="5.6.2.4" evidence="12"/>
<protein>
    <recommendedName>
        <fullName evidence="12">Replication restart protein PriA</fullName>
    </recommendedName>
    <alternativeName>
        <fullName evidence="12">ATP-dependent DNA helicase PriA</fullName>
        <ecNumber evidence="12">5.6.2.4</ecNumber>
    </alternativeName>
    <alternativeName>
        <fullName evidence="12">DNA 3'-5' helicase PriA</fullName>
    </alternativeName>
</protein>
<comment type="cofactor">
    <cofactor evidence="12">
        <name>Zn(2+)</name>
        <dbReference type="ChEBI" id="CHEBI:29105"/>
    </cofactor>
    <text evidence="12">Binds 2 zinc ions per subunit.</text>
</comment>
<dbReference type="Pfam" id="PF18074">
    <property type="entry name" value="PriA_C"/>
    <property type="match status" value="1"/>
</dbReference>
<dbReference type="PANTHER" id="PTHR30580:SF0">
    <property type="entry name" value="PRIMOSOMAL PROTEIN N"/>
    <property type="match status" value="1"/>
</dbReference>
<evidence type="ECO:0000256" key="12">
    <source>
        <dbReference type="HAMAP-Rule" id="MF_00983"/>
    </source>
</evidence>
<dbReference type="GO" id="GO:0006302">
    <property type="term" value="P:double-strand break repair"/>
    <property type="evidence" value="ECO:0007669"/>
    <property type="project" value="InterPro"/>
</dbReference>
<feature type="binding site" evidence="12">
    <location>
        <position position="409"/>
    </location>
    <ligand>
        <name>Zn(2+)</name>
        <dbReference type="ChEBI" id="CHEBI:29105"/>
        <label>2</label>
    </ligand>
</feature>
<feature type="domain" description="Helicase C-terminal" evidence="14">
    <location>
        <begin position="353"/>
        <end position="574"/>
    </location>
</feature>
<evidence type="ECO:0000256" key="5">
    <source>
        <dbReference type="ARBA" id="ARBA00022801"/>
    </source>
</evidence>
<dbReference type="GO" id="GO:0043138">
    <property type="term" value="F:3'-5' DNA helicase activity"/>
    <property type="evidence" value="ECO:0007669"/>
    <property type="project" value="UniProtKB-EC"/>
</dbReference>
<keyword evidence="16" id="KW-1185">Reference proteome</keyword>
<dbReference type="Gene3D" id="3.40.50.300">
    <property type="entry name" value="P-loop containing nucleotide triphosphate hydrolases"/>
    <property type="match status" value="2"/>
</dbReference>
<dbReference type="InterPro" id="IPR011545">
    <property type="entry name" value="DEAD/DEAH_box_helicase_dom"/>
</dbReference>
<evidence type="ECO:0000256" key="3">
    <source>
        <dbReference type="ARBA" id="ARBA00022723"/>
    </source>
</evidence>
<dbReference type="PROSITE" id="PS51192">
    <property type="entry name" value="HELICASE_ATP_BIND_1"/>
    <property type="match status" value="1"/>
</dbReference>
<dbReference type="GO" id="GO:0006269">
    <property type="term" value="P:DNA replication, synthesis of primer"/>
    <property type="evidence" value="ECO:0007669"/>
    <property type="project" value="UniProtKB-KW"/>
</dbReference>
<comment type="function">
    <text evidence="12">Initiates the restart of stalled replication forks, which reloads the replicative helicase on sites other than the origin of replication. Recognizes and binds to abandoned replication forks and remodels them to uncover a helicase loading site. Promotes assembly of the primosome at these replication forks.</text>
</comment>
<comment type="subunit">
    <text evidence="12">Component of the replication restart primosome.</text>
</comment>
<dbReference type="Pfam" id="PF17764">
    <property type="entry name" value="PriA_3primeBD"/>
    <property type="match status" value="1"/>
</dbReference>
<dbReference type="AlphaFoldDB" id="A0A5C0UEX7"/>
<dbReference type="InterPro" id="IPR027417">
    <property type="entry name" value="P-loop_NTPase"/>
</dbReference>
<dbReference type="Pfam" id="PF00270">
    <property type="entry name" value="DEAD"/>
    <property type="match status" value="1"/>
</dbReference>
<feature type="binding site" evidence="12">
    <location>
        <position position="425"/>
    </location>
    <ligand>
        <name>Zn(2+)</name>
        <dbReference type="ChEBI" id="CHEBI:29105"/>
        <label>1</label>
    </ligand>
</feature>
<dbReference type="InterPro" id="IPR014001">
    <property type="entry name" value="Helicase_ATP-bd"/>
</dbReference>
<evidence type="ECO:0000259" key="14">
    <source>
        <dbReference type="PROSITE" id="PS51194"/>
    </source>
</evidence>
<dbReference type="GO" id="GO:0008270">
    <property type="term" value="F:zinc ion binding"/>
    <property type="evidence" value="ECO:0007669"/>
    <property type="project" value="UniProtKB-UniRule"/>
</dbReference>
<dbReference type="FunFam" id="3.40.50.300:FF:000489">
    <property type="entry name" value="Primosome assembly protein PriA"/>
    <property type="match status" value="1"/>
</dbReference>
<dbReference type="InterPro" id="IPR001650">
    <property type="entry name" value="Helicase_C-like"/>
</dbReference>
<reference evidence="15 16" key="1">
    <citation type="submission" date="2019-08" db="EMBL/GenBank/DDBJ databases">
        <title>Highly reduced genomes of protist endosymbionts show evolutionary convergence.</title>
        <authorList>
            <person name="George E."/>
            <person name="Husnik F."/>
            <person name="Tashyreva D."/>
            <person name="Prokopchuk G."/>
            <person name="Horak A."/>
            <person name="Kwong W.K."/>
            <person name="Lukes J."/>
            <person name="Keeling P.J."/>
        </authorList>
    </citation>
    <scope>NUCLEOTIDE SEQUENCE [LARGE SCALE GENOMIC DNA]</scope>
    <source>
        <strain evidence="15">1605</strain>
    </source>
</reference>
<evidence type="ECO:0000313" key="15">
    <source>
        <dbReference type="EMBL" id="QEK38260.1"/>
    </source>
</evidence>
<feature type="binding site" evidence="12">
    <location>
        <position position="383"/>
    </location>
    <ligand>
        <name>Zn(2+)</name>
        <dbReference type="ChEBI" id="CHEBI:29105"/>
        <label>1</label>
    </ligand>
</feature>
<evidence type="ECO:0000256" key="4">
    <source>
        <dbReference type="ARBA" id="ARBA00022741"/>
    </source>
</evidence>
<evidence type="ECO:0000259" key="13">
    <source>
        <dbReference type="PROSITE" id="PS51192"/>
    </source>
</evidence>
<gene>
    <name evidence="12 15" type="primary">priA</name>
    <name evidence="15" type="ORF">FZC35_02715</name>
</gene>
<keyword evidence="8 12" id="KW-0067">ATP-binding</keyword>
<comment type="catalytic activity">
    <reaction evidence="12">
        <text>Couples ATP hydrolysis with the unwinding of duplex DNA by translocating in the 3'-5' direction.</text>
        <dbReference type="EC" id="5.6.2.4"/>
    </reaction>
</comment>
<dbReference type="SUPFAM" id="SSF52540">
    <property type="entry name" value="P-loop containing nucleoside triphosphate hydrolases"/>
    <property type="match status" value="1"/>
</dbReference>
<dbReference type="Pfam" id="PF00271">
    <property type="entry name" value="Helicase_C"/>
    <property type="match status" value="1"/>
</dbReference>
<organism evidence="15 16">
    <name type="scientific">Candidatus Cytomitobacter indipagum</name>
    <dbReference type="NCBI Taxonomy" id="2601575"/>
    <lineage>
        <taxon>Bacteria</taxon>
        <taxon>Pseudomonadati</taxon>
        <taxon>Pseudomonadota</taxon>
        <taxon>Alphaproteobacteria</taxon>
        <taxon>Holosporales</taxon>
        <taxon>Holosporaceae</taxon>
        <taxon>Candidatus Cytomitobacter</taxon>
    </lineage>
</organism>
<comment type="similarity">
    <text evidence="12">Belongs to the helicase family. PriA subfamily.</text>
</comment>
<dbReference type="Proteomes" id="UP000325155">
    <property type="component" value="Chromosome"/>
</dbReference>
<evidence type="ECO:0000256" key="11">
    <source>
        <dbReference type="ARBA" id="ARBA00048988"/>
    </source>
</evidence>
<evidence type="ECO:0000256" key="7">
    <source>
        <dbReference type="ARBA" id="ARBA00022833"/>
    </source>
</evidence>
<feature type="binding site" evidence="12">
    <location>
        <position position="386"/>
    </location>
    <ligand>
        <name>Zn(2+)</name>
        <dbReference type="ChEBI" id="CHEBI:29105"/>
        <label>1</label>
    </ligand>
</feature>
<feature type="binding site" evidence="12">
    <location>
        <position position="395"/>
    </location>
    <ligand>
        <name>Zn(2+)</name>
        <dbReference type="ChEBI" id="CHEBI:29105"/>
        <label>2</label>
    </ligand>
</feature>
<feature type="domain" description="Helicase ATP-binding" evidence="13">
    <location>
        <begin position="169"/>
        <end position="331"/>
    </location>
</feature>
<evidence type="ECO:0000313" key="16">
    <source>
        <dbReference type="Proteomes" id="UP000325155"/>
    </source>
</evidence>
<dbReference type="GO" id="GO:0006270">
    <property type="term" value="P:DNA replication initiation"/>
    <property type="evidence" value="ECO:0007669"/>
    <property type="project" value="TreeGrafter"/>
</dbReference>
<dbReference type="PROSITE" id="PS51194">
    <property type="entry name" value="HELICASE_CTER"/>
    <property type="match status" value="1"/>
</dbReference>
<dbReference type="GO" id="GO:0003677">
    <property type="term" value="F:DNA binding"/>
    <property type="evidence" value="ECO:0007669"/>
    <property type="project" value="UniProtKB-UniRule"/>
</dbReference>
<proteinExistence type="inferred from homology"/>
<evidence type="ECO:0000256" key="9">
    <source>
        <dbReference type="ARBA" id="ARBA00023125"/>
    </source>
</evidence>
<feature type="binding site" evidence="12">
    <location>
        <position position="412"/>
    </location>
    <ligand>
        <name>Zn(2+)</name>
        <dbReference type="ChEBI" id="CHEBI:29105"/>
        <label>2</label>
    </ligand>
</feature>
<dbReference type="KEGG" id="cip:FZC35_02715"/>
<evidence type="ECO:0000256" key="8">
    <source>
        <dbReference type="ARBA" id="ARBA00022840"/>
    </source>
</evidence>
<dbReference type="OrthoDB" id="9759544at2"/>
<keyword evidence="10 12" id="KW-0413">Isomerase</keyword>
<evidence type="ECO:0000256" key="10">
    <source>
        <dbReference type="ARBA" id="ARBA00023235"/>
    </source>
</evidence>
<dbReference type="InterPro" id="IPR041236">
    <property type="entry name" value="PriA_C"/>
</dbReference>
<keyword evidence="7 12" id="KW-0862">Zinc</keyword>
<dbReference type="SMART" id="SM00487">
    <property type="entry name" value="DEXDc"/>
    <property type="match status" value="1"/>
</dbReference>
<keyword evidence="6 12" id="KW-0347">Helicase</keyword>
<dbReference type="InterPro" id="IPR042115">
    <property type="entry name" value="PriA_3primeBD_sf"/>
</dbReference>
<dbReference type="Gene3D" id="3.40.1440.60">
    <property type="entry name" value="PriA, 3(prime) DNA-binding domain"/>
    <property type="match status" value="1"/>
</dbReference>
<feature type="binding site" evidence="12">
    <location>
        <position position="392"/>
    </location>
    <ligand>
        <name>Zn(2+)</name>
        <dbReference type="ChEBI" id="CHEBI:29105"/>
        <label>2</label>
    </ligand>
</feature>
<keyword evidence="2 12" id="KW-0235">DNA replication</keyword>
<dbReference type="RefSeq" id="WP_148981107.1">
    <property type="nucleotide sequence ID" value="NZ_CP043315.1"/>
</dbReference>
<keyword evidence="4 12" id="KW-0547">Nucleotide-binding</keyword>
<dbReference type="GO" id="GO:0016887">
    <property type="term" value="F:ATP hydrolysis activity"/>
    <property type="evidence" value="ECO:0007669"/>
    <property type="project" value="RHEA"/>
</dbReference>
<keyword evidence="1 12" id="KW-0639">Primosome</keyword>
<keyword evidence="5 12" id="KW-0378">Hydrolase</keyword>
<dbReference type="NCBIfam" id="TIGR00595">
    <property type="entry name" value="priA"/>
    <property type="match status" value="1"/>
</dbReference>
<dbReference type="EMBL" id="CP043315">
    <property type="protein sequence ID" value="QEK38260.1"/>
    <property type="molecule type" value="Genomic_DNA"/>
</dbReference>
<evidence type="ECO:0000256" key="6">
    <source>
        <dbReference type="ARBA" id="ARBA00022806"/>
    </source>
</evidence>
<evidence type="ECO:0000256" key="1">
    <source>
        <dbReference type="ARBA" id="ARBA00022515"/>
    </source>
</evidence>